<reference evidence="2" key="1">
    <citation type="submission" date="2015-06" db="EMBL/GenBank/DDBJ databases">
        <authorList>
            <person name="Hoefler B.C."/>
            <person name="Straight P.D."/>
        </authorList>
    </citation>
    <scope>NUCLEOTIDE SEQUENCE</scope>
</reference>
<feature type="compositionally biased region" description="Basic and acidic residues" evidence="1">
    <location>
        <begin position="337"/>
        <end position="358"/>
    </location>
</feature>
<proteinExistence type="predicted"/>
<feature type="region of interest" description="Disordered" evidence="1">
    <location>
        <begin position="433"/>
        <end position="456"/>
    </location>
</feature>
<evidence type="ECO:0000256" key="1">
    <source>
        <dbReference type="SAM" id="MobiDB-lite"/>
    </source>
</evidence>
<feature type="compositionally biased region" description="Basic residues" evidence="1">
    <location>
        <begin position="436"/>
        <end position="447"/>
    </location>
</feature>
<dbReference type="PANTHER" id="PTHR23325">
    <property type="entry name" value="SERUM RESPONSE FACTOR-BINDING"/>
    <property type="match status" value="1"/>
</dbReference>
<gene>
    <name evidence="2" type="ORF">c0_g1_i1</name>
</gene>
<dbReference type="AlphaFoldDB" id="A0A0K8VW58"/>
<accession>A0A0K8VW58</accession>
<organism evidence="2">
    <name type="scientific">Bactrocera latifrons</name>
    <name type="common">Malaysian fruit fly</name>
    <name type="synonym">Chaetodacus latifrons</name>
    <dbReference type="NCBI Taxonomy" id="174628"/>
    <lineage>
        <taxon>Eukaryota</taxon>
        <taxon>Metazoa</taxon>
        <taxon>Ecdysozoa</taxon>
        <taxon>Arthropoda</taxon>
        <taxon>Hexapoda</taxon>
        <taxon>Insecta</taxon>
        <taxon>Pterygota</taxon>
        <taxon>Neoptera</taxon>
        <taxon>Endopterygota</taxon>
        <taxon>Diptera</taxon>
        <taxon>Brachycera</taxon>
        <taxon>Muscomorpha</taxon>
        <taxon>Tephritoidea</taxon>
        <taxon>Tephritidae</taxon>
        <taxon>Bactrocera</taxon>
        <taxon>Bactrocera</taxon>
    </lineage>
</organism>
<protein>
    <recommendedName>
        <fullName evidence="3">Serum response factor-binding protein 1</fullName>
    </recommendedName>
</protein>
<name>A0A0K8VW58_BACLA</name>
<dbReference type="InterPro" id="IPR037393">
    <property type="entry name" value="Bud22/SRFB1"/>
</dbReference>
<sequence>MVNKLEFNNLVVTNKKKIQLIKSKTIQKLVQKIKKLKYLLEKNPEHEKNKERYRKAVLCLEEMKKLKCIVLMKHVLILEKSPSAILTNGLSSAEEMAVAMVGDNKLMQELAKDLKEKLGISKENKIWKKELMQASKKQIKTIKTEKKRKSRTALKEQKAMARKRIEWLRNQNRGQDILNLNEQNNEIVIKGNDEGANVSTLGYWKIEEIDNKHPPTKNKKAIVKEHKEVSEEQQTTKNCKTSLKTNVNQSESENQHWSKSEEIKKSLIAGNSNESAVSLNSPSHYNLSSSNAMEKNKVEIVTHIIDPFFITDSGENYRSSAVVVRNGTVFDPQISKKPLENTGKRSRETYENHQKSYDPFRPNNARQRISKKSIRKTCEEFKTEDLHPSWVAKQKQRNVISAFQGKKIRFEDDNDQDDEEVTNINSKVVNTESQNKKHLSANRRKKKHTEEAVHPSWAAKQKFSAAITDFKGKKITFGDDGVLQPSSDHIIASSQHDSLNTLTGLHPSWLAKQKQKPTIISFQGKKTTFQDDE</sequence>
<dbReference type="EMBL" id="GDHF01009198">
    <property type="protein sequence ID" value="JAI43116.1"/>
    <property type="molecule type" value="Transcribed_RNA"/>
</dbReference>
<evidence type="ECO:0008006" key="3">
    <source>
        <dbReference type="Google" id="ProtNLM"/>
    </source>
</evidence>
<feature type="region of interest" description="Disordered" evidence="1">
    <location>
        <begin position="334"/>
        <end position="370"/>
    </location>
</feature>
<dbReference type="OrthoDB" id="3364872at2759"/>
<evidence type="ECO:0000313" key="2">
    <source>
        <dbReference type="EMBL" id="JAI43116.1"/>
    </source>
</evidence>
<dbReference type="PANTHER" id="PTHR23325:SF1">
    <property type="entry name" value="SERUM RESPONSE FACTOR-BINDING PROTEIN 1"/>
    <property type="match status" value="1"/>
</dbReference>